<gene>
    <name evidence="2" type="ORF">QC764_603365</name>
</gene>
<comment type="caution">
    <text evidence="2">The sequence shown here is derived from an EMBL/GenBank/DDBJ whole genome shotgun (WGS) entry which is preliminary data.</text>
</comment>
<evidence type="ECO:0000256" key="1">
    <source>
        <dbReference type="SAM" id="SignalP"/>
    </source>
</evidence>
<feature type="signal peptide" evidence="1">
    <location>
        <begin position="1"/>
        <end position="23"/>
    </location>
</feature>
<dbReference type="PANTHER" id="PTHR35605:SF1">
    <property type="entry name" value="ECP2 EFFECTOR PROTEIN DOMAIN-CONTAINING PROTEIN-RELATED"/>
    <property type="match status" value="1"/>
</dbReference>
<reference evidence="2 3" key="1">
    <citation type="journal article" date="2023" name="bioRxiv">
        <title>High-quality genome assemblies of four members of thePodospora anserinaspecies complex.</title>
        <authorList>
            <person name="Ament-Velasquez S.L."/>
            <person name="Vogan A.A."/>
            <person name="Wallerman O."/>
            <person name="Hartmann F."/>
            <person name="Gautier V."/>
            <person name="Silar P."/>
            <person name="Giraud T."/>
            <person name="Johannesson H."/>
        </authorList>
    </citation>
    <scope>NUCLEOTIDE SEQUENCE [LARGE SCALE GENOMIC DNA]</scope>
    <source>
        <strain evidence="2 3">CBS 124.78</strain>
    </source>
</reference>
<keyword evidence="1" id="KW-0732">Signal</keyword>
<dbReference type="EMBL" id="JAFFHC010000006">
    <property type="protein sequence ID" value="KAK4671099.1"/>
    <property type="molecule type" value="Genomic_DNA"/>
</dbReference>
<dbReference type="PANTHER" id="PTHR35605">
    <property type="entry name" value="ECP2 EFFECTOR PROTEIN DOMAIN-CONTAINING PROTEIN-RELATED"/>
    <property type="match status" value="1"/>
</dbReference>
<dbReference type="Proteomes" id="UP001323617">
    <property type="component" value="Unassembled WGS sequence"/>
</dbReference>
<dbReference type="GeneID" id="87969707"/>
<feature type="chain" id="PRO_5047324214" description="Ecp2 effector protein domain-containing protein" evidence="1">
    <location>
        <begin position="24"/>
        <end position="206"/>
    </location>
</feature>
<dbReference type="RefSeq" id="XP_062797395.1">
    <property type="nucleotide sequence ID" value="XM_062948842.1"/>
</dbReference>
<accession>A0ABR0HSZ7</accession>
<evidence type="ECO:0000313" key="3">
    <source>
        <dbReference type="Proteomes" id="UP001323617"/>
    </source>
</evidence>
<name>A0ABR0HSZ7_9PEZI</name>
<organism evidence="2 3">
    <name type="scientific">Podospora pseudoanserina</name>
    <dbReference type="NCBI Taxonomy" id="2609844"/>
    <lineage>
        <taxon>Eukaryota</taxon>
        <taxon>Fungi</taxon>
        <taxon>Dikarya</taxon>
        <taxon>Ascomycota</taxon>
        <taxon>Pezizomycotina</taxon>
        <taxon>Sordariomycetes</taxon>
        <taxon>Sordariomycetidae</taxon>
        <taxon>Sordariales</taxon>
        <taxon>Podosporaceae</taxon>
        <taxon>Podospora</taxon>
    </lineage>
</organism>
<protein>
    <recommendedName>
        <fullName evidence="4">Ecp2 effector protein domain-containing protein</fullName>
    </recommendedName>
</protein>
<evidence type="ECO:0008006" key="4">
    <source>
        <dbReference type="Google" id="ProtNLM"/>
    </source>
</evidence>
<keyword evidence="3" id="KW-1185">Reference proteome</keyword>
<sequence>MISLITFATSALALLRLVHVSVAEDVRNVIWNLPINPADDNSATVTITGTIEQAVAKMENDYPGWNETFMAQDPISSPAGDKTDIPIKHDCNVHGDGDAKRTQIGIGVMYLSRLSGTAVNGPGPENCGRVSCSWNSAIIWCNNNNFYKELQWTQIAGAAYKRKSITPLKDSGRICADKTFVEGDMTVEGHADFDDGWYVVVRGDWC</sequence>
<evidence type="ECO:0000313" key="2">
    <source>
        <dbReference type="EMBL" id="KAK4671099.1"/>
    </source>
</evidence>
<proteinExistence type="predicted"/>